<dbReference type="InterPro" id="IPR046341">
    <property type="entry name" value="SET_dom_sf"/>
</dbReference>
<evidence type="ECO:0000256" key="4">
    <source>
        <dbReference type="ARBA" id="ARBA00022771"/>
    </source>
</evidence>
<dbReference type="Gene3D" id="2.170.270.10">
    <property type="entry name" value="SET domain"/>
    <property type="match status" value="1"/>
</dbReference>
<dbReference type="SMART" id="SM00317">
    <property type="entry name" value="SET"/>
    <property type="match status" value="1"/>
</dbReference>
<evidence type="ECO:0000256" key="5">
    <source>
        <dbReference type="ARBA" id="ARBA00022833"/>
    </source>
</evidence>
<evidence type="ECO:0000256" key="9">
    <source>
        <dbReference type="ARBA" id="ARBA00023242"/>
    </source>
</evidence>
<organism evidence="12 13">
    <name type="scientific">Aromia moschata</name>
    <dbReference type="NCBI Taxonomy" id="1265417"/>
    <lineage>
        <taxon>Eukaryota</taxon>
        <taxon>Metazoa</taxon>
        <taxon>Ecdysozoa</taxon>
        <taxon>Arthropoda</taxon>
        <taxon>Hexapoda</taxon>
        <taxon>Insecta</taxon>
        <taxon>Pterygota</taxon>
        <taxon>Neoptera</taxon>
        <taxon>Endopterygota</taxon>
        <taxon>Coleoptera</taxon>
        <taxon>Polyphaga</taxon>
        <taxon>Cucujiformia</taxon>
        <taxon>Chrysomeloidea</taxon>
        <taxon>Cerambycidae</taxon>
        <taxon>Cerambycinae</taxon>
        <taxon>Callichromatini</taxon>
        <taxon>Aromia</taxon>
    </lineage>
</organism>
<feature type="domain" description="SET" evidence="11">
    <location>
        <begin position="152"/>
        <end position="257"/>
    </location>
</feature>
<evidence type="ECO:0000256" key="6">
    <source>
        <dbReference type="ARBA" id="ARBA00023015"/>
    </source>
</evidence>
<feature type="compositionally biased region" description="Basic and acidic residues" evidence="10">
    <location>
        <begin position="57"/>
        <end position="76"/>
    </location>
</feature>
<protein>
    <recommendedName>
        <fullName evidence="11">SET domain-containing protein</fullName>
    </recommendedName>
</protein>
<dbReference type="GO" id="GO:0005634">
    <property type="term" value="C:nucleus"/>
    <property type="evidence" value="ECO:0007669"/>
    <property type="project" value="UniProtKB-SubCell"/>
</dbReference>
<dbReference type="SUPFAM" id="SSF82199">
    <property type="entry name" value="SET domain"/>
    <property type="match status" value="1"/>
</dbReference>
<sequence length="364" mass="42958">MEDEEVDKIVKTYFANEEWERFADILKTRYRNMYRNYMSIPDAALFMPMPDFMLKSKQKEQTHESLSKNCHVDKSKIKPPKRKVPEINKDVNRYPKRNVQKINYYEEQEPICDNCDQEYLDFCEKCGMLVALHDNPIPMGTENRARETVPKGALEVRPSPIHGFGVFTLRNIKKGIQMGPYQGIVTRVDTTNGYAWKLRDGRLIDAGDEKNSNWMRYVNCARNSSEQNVVAFQYKGRLFYRTSKEIRKNEELLVYYGQSFARVLGIDTRKYFEPVKEQIVEEGIFCCQFCHAGLSTSYYKDTHEKYCRFRPNRMNSCTNEESYPCRFCSVLLTSRNFLEEHEKFCRSKPSLKKKKLPQFAFNLS</sequence>
<keyword evidence="7" id="KW-0238">DNA-binding</keyword>
<dbReference type="EMBL" id="JAPWTK010000020">
    <property type="protein sequence ID" value="KAJ8957942.1"/>
    <property type="molecule type" value="Genomic_DNA"/>
</dbReference>
<dbReference type="AlphaFoldDB" id="A0AAV8Z2R3"/>
<dbReference type="InterPro" id="IPR050331">
    <property type="entry name" value="Zinc_finger"/>
</dbReference>
<proteinExistence type="predicted"/>
<evidence type="ECO:0000259" key="11">
    <source>
        <dbReference type="PROSITE" id="PS50280"/>
    </source>
</evidence>
<dbReference type="GO" id="GO:0008276">
    <property type="term" value="F:protein methyltransferase activity"/>
    <property type="evidence" value="ECO:0007669"/>
    <property type="project" value="UniProtKB-ARBA"/>
</dbReference>
<dbReference type="InterPro" id="IPR001214">
    <property type="entry name" value="SET_dom"/>
</dbReference>
<evidence type="ECO:0000313" key="12">
    <source>
        <dbReference type="EMBL" id="KAJ8957942.1"/>
    </source>
</evidence>
<dbReference type="GO" id="GO:0010468">
    <property type="term" value="P:regulation of gene expression"/>
    <property type="evidence" value="ECO:0007669"/>
    <property type="project" value="TreeGrafter"/>
</dbReference>
<feature type="region of interest" description="Disordered" evidence="10">
    <location>
        <begin position="57"/>
        <end position="78"/>
    </location>
</feature>
<keyword evidence="6" id="KW-0805">Transcription regulation</keyword>
<evidence type="ECO:0000256" key="1">
    <source>
        <dbReference type="ARBA" id="ARBA00004123"/>
    </source>
</evidence>
<dbReference type="GO" id="GO:0008270">
    <property type="term" value="F:zinc ion binding"/>
    <property type="evidence" value="ECO:0007669"/>
    <property type="project" value="UniProtKB-KW"/>
</dbReference>
<evidence type="ECO:0000313" key="13">
    <source>
        <dbReference type="Proteomes" id="UP001162162"/>
    </source>
</evidence>
<dbReference type="GO" id="GO:0003677">
    <property type="term" value="F:DNA binding"/>
    <property type="evidence" value="ECO:0007669"/>
    <property type="project" value="UniProtKB-KW"/>
</dbReference>
<comment type="caution">
    <text evidence="12">The sequence shown here is derived from an EMBL/GenBank/DDBJ whole genome shotgun (WGS) entry which is preliminary data.</text>
</comment>
<keyword evidence="5" id="KW-0862">Zinc</keyword>
<dbReference type="Proteomes" id="UP001162162">
    <property type="component" value="Unassembled WGS sequence"/>
</dbReference>
<gene>
    <name evidence="12" type="ORF">NQ318_001941</name>
</gene>
<reference evidence="12" key="1">
    <citation type="journal article" date="2023" name="Insect Mol. Biol.">
        <title>Genome sequencing provides insights into the evolution of gene families encoding plant cell wall-degrading enzymes in longhorned beetles.</title>
        <authorList>
            <person name="Shin N.R."/>
            <person name="Okamura Y."/>
            <person name="Kirsch R."/>
            <person name="Pauchet Y."/>
        </authorList>
    </citation>
    <scope>NUCLEOTIDE SEQUENCE</scope>
    <source>
        <strain evidence="12">AMC_N1</strain>
    </source>
</reference>
<dbReference type="GO" id="GO:0008757">
    <property type="term" value="F:S-adenosylmethionine-dependent methyltransferase activity"/>
    <property type="evidence" value="ECO:0007669"/>
    <property type="project" value="UniProtKB-ARBA"/>
</dbReference>
<keyword evidence="13" id="KW-1185">Reference proteome</keyword>
<keyword evidence="3" id="KW-0677">Repeat</keyword>
<accession>A0AAV8Z2R3</accession>
<evidence type="ECO:0000256" key="10">
    <source>
        <dbReference type="SAM" id="MobiDB-lite"/>
    </source>
</evidence>
<keyword evidence="2" id="KW-0479">Metal-binding</keyword>
<name>A0AAV8Z2R3_9CUCU</name>
<evidence type="ECO:0000256" key="8">
    <source>
        <dbReference type="ARBA" id="ARBA00023163"/>
    </source>
</evidence>
<evidence type="ECO:0000256" key="7">
    <source>
        <dbReference type="ARBA" id="ARBA00023125"/>
    </source>
</evidence>
<keyword evidence="9" id="KW-0539">Nucleus</keyword>
<evidence type="ECO:0000256" key="3">
    <source>
        <dbReference type="ARBA" id="ARBA00022737"/>
    </source>
</evidence>
<dbReference type="Pfam" id="PF21549">
    <property type="entry name" value="PRDM2_PR"/>
    <property type="match status" value="1"/>
</dbReference>
<keyword evidence="4" id="KW-0863">Zinc-finger</keyword>
<keyword evidence="8" id="KW-0804">Transcription</keyword>
<evidence type="ECO:0000256" key="2">
    <source>
        <dbReference type="ARBA" id="ARBA00022723"/>
    </source>
</evidence>
<dbReference type="PANTHER" id="PTHR16515">
    <property type="entry name" value="PR DOMAIN ZINC FINGER PROTEIN"/>
    <property type="match status" value="1"/>
</dbReference>
<dbReference type="PROSITE" id="PS50280">
    <property type="entry name" value="SET"/>
    <property type="match status" value="1"/>
</dbReference>
<comment type="subcellular location">
    <subcellularLocation>
        <location evidence="1">Nucleus</location>
    </subcellularLocation>
</comment>
<dbReference type="GO" id="GO:0008170">
    <property type="term" value="F:N-methyltransferase activity"/>
    <property type="evidence" value="ECO:0007669"/>
    <property type="project" value="UniProtKB-ARBA"/>
</dbReference>
<dbReference type="PANTHER" id="PTHR16515:SF49">
    <property type="entry name" value="GASTRULA ZINC FINGER PROTEIN XLCGF49.1-LIKE-RELATED"/>
    <property type="match status" value="1"/>
</dbReference>